<keyword evidence="1 3" id="KW-0560">Oxidoreductase</keyword>
<dbReference type="PANTHER" id="PTHR13812:SF19">
    <property type="entry name" value="KETIMINE REDUCTASE MU-CRYSTALLIN"/>
    <property type="match status" value="1"/>
</dbReference>
<gene>
    <name evidence="3" type="primary">ala</name>
    <name evidence="5" type="ordered locus">Mzhil_1578</name>
</gene>
<dbReference type="PIRSF" id="PIRSF001439">
    <property type="entry name" value="CryM"/>
    <property type="match status" value="1"/>
</dbReference>
<comment type="function">
    <text evidence="3">Catalyzes the NAD(+)-dependent oxidative deamination of L-alanine to pyruvate, and the reverse reaction, the reductive amination of pyruvate.</text>
</comment>
<dbReference type="STRING" id="679901.Mzhil_1578"/>
<dbReference type="InterPro" id="IPR003462">
    <property type="entry name" value="ODC_Mu_crystall"/>
</dbReference>
<dbReference type="InterPro" id="IPR028609">
    <property type="entry name" value="AlaDH_arch-typ"/>
</dbReference>
<keyword evidence="3" id="KW-0547">Nucleotide-binding</keyword>
<dbReference type="InterPro" id="IPR036291">
    <property type="entry name" value="NAD(P)-bd_dom_sf"/>
</dbReference>
<dbReference type="PANTHER" id="PTHR13812">
    <property type="entry name" value="KETIMINE REDUCTASE MU-CRYSTALLIN"/>
    <property type="match status" value="1"/>
</dbReference>
<evidence type="ECO:0000256" key="2">
    <source>
        <dbReference type="ARBA" id="ARBA00023027"/>
    </source>
</evidence>
<evidence type="ECO:0000256" key="1">
    <source>
        <dbReference type="ARBA" id="ARBA00023002"/>
    </source>
</evidence>
<dbReference type="EMBL" id="CP002101">
    <property type="protein sequence ID" value="AEH61416.1"/>
    <property type="molecule type" value="Genomic_DNA"/>
</dbReference>
<dbReference type="Pfam" id="PF02423">
    <property type="entry name" value="OCD_Mu_crystall"/>
    <property type="match status" value="1"/>
</dbReference>
<feature type="binding site" evidence="3">
    <location>
        <position position="117"/>
    </location>
    <ligand>
        <name>NAD(+)</name>
        <dbReference type="ChEBI" id="CHEBI:57540"/>
    </ligand>
</feature>
<name>F7XPJ1_METZD</name>
<dbReference type="EC" id="1.4.1.1" evidence="3 4"/>
<keyword evidence="5" id="KW-0456">Lyase</keyword>
<dbReference type="HOGENOM" id="CLU_042088_3_1_2"/>
<accession>F7XPJ1</accession>
<feature type="active site" description="Proton donor/acceptor" evidence="3">
    <location>
        <position position="74"/>
    </location>
</feature>
<protein>
    <recommendedName>
        <fullName evidence="3 4">Alanine dehydrogenase</fullName>
        <shortName evidence="3">AlaDH</shortName>
        <ecNumber evidence="3 4">1.4.1.1</ecNumber>
    </recommendedName>
</protein>
<dbReference type="NCBIfam" id="TIGR02371">
    <property type="entry name" value="ala_DH_arch"/>
    <property type="match status" value="1"/>
</dbReference>
<dbReference type="AlphaFoldDB" id="F7XPJ1"/>
<dbReference type="Gene3D" id="3.40.50.720">
    <property type="entry name" value="NAD(P)-binding Rossmann-like Domain"/>
    <property type="match status" value="1"/>
</dbReference>
<dbReference type="GO" id="GO:0006522">
    <property type="term" value="P:alanine metabolic process"/>
    <property type="evidence" value="ECO:0007669"/>
    <property type="project" value="UniProtKB-UniRule"/>
</dbReference>
<feature type="binding site" evidence="3">
    <location>
        <position position="301"/>
    </location>
    <ligand>
        <name>NAD(+)</name>
        <dbReference type="ChEBI" id="CHEBI:57540"/>
    </ligand>
</feature>
<dbReference type="InterPro" id="IPR023401">
    <property type="entry name" value="ODC_N"/>
</dbReference>
<comment type="similarity">
    <text evidence="3">Belongs to the ornithine cyclodeaminase/mu-crystallin family. Archaeal alanine dehydrogenase subfamily.</text>
</comment>
<evidence type="ECO:0000313" key="6">
    <source>
        <dbReference type="Proteomes" id="UP000006622"/>
    </source>
</evidence>
<dbReference type="GO" id="GO:0005737">
    <property type="term" value="C:cytoplasm"/>
    <property type="evidence" value="ECO:0007669"/>
    <property type="project" value="TreeGrafter"/>
</dbReference>
<dbReference type="FunFam" id="3.40.50.720:FF:000311">
    <property type="entry name" value="Ornithine cyclodeaminase"/>
    <property type="match status" value="1"/>
</dbReference>
<dbReference type="InterPro" id="IPR012742">
    <property type="entry name" value="Ala_DH_archaeglobus"/>
</dbReference>
<evidence type="ECO:0000313" key="5">
    <source>
        <dbReference type="EMBL" id="AEH61416.1"/>
    </source>
</evidence>
<feature type="binding site" evidence="3">
    <location>
        <position position="234"/>
    </location>
    <ligand>
        <name>NAD(+)</name>
        <dbReference type="ChEBI" id="CHEBI:57540"/>
    </ligand>
</feature>
<dbReference type="GO" id="GO:0051287">
    <property type="term" value="F:NAD binding"/>
    <property type="evidence" value="ECO:0007669"/>
    <property type="project" value="UniProtKB-UniRule"/>
</dbReference>
<dbReference type="Gene3D" id="3.30.1780.10">
    <property type="entry name" value="ornithine cyclodeaminase, domain 1"/>
    <property type="match status" value="1"/>
</dbReference>
<dbReference type="KEGG" id="mzh:Mzhil_1578"/>
<dbReference type="GO" id="GO:0000286">
    <property type="term" value="F:alanine dehydrogenase activity"/>
    <property type="evidence" value="ECO:0007669"/>
    <property type="project" value="UniProtKB-UniRule"/>
</dbReference>
<evidence type="ECO:0000256" key="4">
    <source>
        <dbReference type="NCBIfam" id="TIGR02371"/>
    </source>
</evidence>
<dbReference type="Proteomes" id="UP000006622">
    <property type="component" value="Chromosome"/>
</dbReference>
<reference evidence="5" key="1">
    <citation type="submission" date="2010-07" db="EMBL/GenBank/DDBJ databases">
        <title>The complete genome of Methanosalsum zhilinae DSM 4017.</title>
        <authorList>
            <consortium name="US DOE Joint Genome Institute (JGI-PGF)"/>
            <person name="Lucas S."/>
            <person name="Copeland A."/>
            <person name="Lapidus A."/>
            <person name="Glavina del Rio T."/>
            <person name="Dalin E."/>
            <person name="Tice H."/>
            <person name="Bruce D."/>
            <person name="Goodwin L."/>
            <person name="Pitluck S."/>
            <person name="Kyrpides N."/>
            <person name="Mavromatis K."/>
            <person name="Ovchinnikova G."/>
            <person name="Daligault H."/>
            <person name="Detter J.C."/>
            <person name="Han C."/>
            <person name="Tapia R."/>
            <person name="Larimer F."/>
            <person name="Land M."/>
            <person name="Hauser L."/>
            <person name="Markowitz V."/>
            <person name="Cheng J.-F."/>
            <person name="Hugenholtz P."/>
            <person name="Woyke T."/>
            <person name="Wu D."/>
            <person name="Spring S."/>
            <person name="Schueler E."/>
            <person name="Brambilla E."/>
            <person name="Klenk H.-P."/>
            <person name="Eisen J.A."/>
        </authorList>
    </citation>
    <scope>NUCLEOTIDE SEQUENCE</scope>
    <source>
        <strain evidence="5">DSM 4017</strain>
    </source>
</reference>
<keyword evidence="6" id="KW-1185">Reference proteome</keyword>
<sequence length="331" mass="36323">MGAIFMDILFLNQKDVKKILDMSSAIEVNEDAFLQHGLGNVQMPVKSYLYMHEYNGDLRTMPAFIENQDICGVKVVNVHPDNQRVGLPTVMAVVLLNSTSTGAPLAMMEASYLTDVRTGAAGGIAAKYLARKNSHVIGMIGAGHQAHTQLLALSHLFDIKHVKVTSADMEENEMLERDLKPVLDCEFTLTMDIEEVCDCDILVTTTPVRKPLVRREWIKAGTHINAIGADAKGKQELDSELLLHSKVIVDDVPQASHSGEVNVAISEGFMKVDDIYCELGHVIAGVCQGRQSDEEITIFDSTGLAIQDVATANYVYTKALHNNIGKKLEIF</sequence>
<feature type="binding site" evidence="3">
    <location>
        <begin position="144"/>
        <end position="145"/>
    </location>
    <ligand>
        <name>NAD(+)</name>
        <dbReference type="ChEBI" id="CHEBI:57540"/>
    </ligand>
</feature>
<organism evidence="5 6">
    <name type="scientific">Methanosalsum zhilinae (strain DSM 4017 / NBRC 107636 / OCM 62 / WeN5)</name>
    <name type="common">Methanohalophilus zhilinae</name>
    <dbReference type="NCBI Taxonomy" id="679901"/>
    <lineage>
        <taxon>Archaea</taxon>
        <taxon>Methanobacteriati</taxon>
        <taxon>Methanobacteriota</taxon>
        <taxon>Stenosarchaea group</taxon>
        <taxon>Methanomicrobia</taxon>
        <taxon>Methanosarcinales</taxon>
        <taxon>Methanosarcinaceae</taxon>
        <taxon>Methanosalsum</taxon>
    </lineage>
</organism>
<dbReference type="GO" id="GO:0016829">
    <property type="term" value="F:lyase activity"/>
    <property type="evidence" value="ECO:0007669"/>
    <property type="project" value="UniProtKB-KW"/>
</dbReference>
<dbReference type="FunFam" id="3.30.1780.10:FF:000002">
    <property type="entry name" value="Ornithine cyclodeaminase"/>
    <property type="match status" value="1"/>
</dbReference>
<evidence type="ECO:0000256" key="3">
    <source>
        <dbReference type="HAMAP-Rule" id="MF_00935"/>
    </source>
</evidence>
<comment type="catalytic activity">
    <reaction evidence="3">
        <text>L-alanine + NAD(+) + H2O = pyruvate + NH4(+) + NADH + H(+)</text>
        <dbReference type="Rhea" id="RHEA:18405"/>
        <dbReference type="ChEBI" id="CHEBI:15361"/>
        <dbReference type="ChEBI" id="CHEBI:15377"/>
        <dbReference type="ChEBI" id="CHEBI:15378"/>
        <dbReference type="ChEBI" id="CHEBI:28938"/>
        <dbReference type="ChEBI" id="CHEBI:57540"/>
        <dbReference type="ChEBI" id="CHEBI:57945"/>
        <dbReference type="ChEBI" id="CHEBI:57972"/>
        <dbReference type="EC" id="1.4.1.1"/>
    </reaction>
</comment>
<keyword evidence="2 3" id="KW-0520">NAD</keyword>
<dbReference type="SUPFAM" id="SSF51735">
    <property type="entry name" value="NAD(P)-binding Rossmann-fold domains"/>
    <property type="match status" value="1"/>
</dbReference>
<feature type="binding site" evidence="3">
    <location>
        <begin position="228"/>
        <end position="230"/>
    </location>
    <ligand>
        <name>NAD(+)</name>
        <dbReference type="ChEBI" id="CHEBI:57540"/>
    </ligand>
</feature>
<proteinExistence type="inferred from homology"/>
<comment type="caution">
    <text evidence="3">Lacks conserved residue(s) required for the propagation of feature annotation.</text>
</comment>
<dbReference type="HAMAP" id="MF_00935">
    <property type="entry name" value="AlaDH_arch"/>
    <property type="match status" value="1"/>
</dbReference>